<dbReference type="EMBL" id="CM009295">
    <property type="protein sequence ID" value="PNT32314.1"/>
    <property type="molecule type" value="Genomic_DNA"/>
</dbReference>
<protein>
    <submittedName>
        <fullName evidence="1">Uncharacterized protein</fullName>
    </submittedName>
</protein>
<reference evidence="1 2" key="1">
    <citation type="journal article" date="2006" name="Science">
        <title>The genome of black cottonwood, Populus trichocarpa (Torr. &amp; Gray).</title>
        <authorList>
            <person name="Tuskan G.A."/>
            <person name="Difazio S."/>
            <person name="Jansson S."/>
            <person name="Bohlmann J."/>
            <person name="Grigoriev I."/>
            <person name="Hellsten U."/>
            <person name="Putnam N."/>
            <person name="Ralph S."/>
            <person name="Rombauts S."/>
            <person name="Salamov A."/>
            <person name="Schein J."/>
            <person name="Sterck L."/>
            <person name="Aerts A."/>
            <person name="Bhalerao R.R."/>
            <person name="Bhalerao R.P."/>
            <person name="Blaudez D."/>
            <person name="Boerjan W."/>
            <person name="Brun A."/>
            <person name="Brunner A."/>
            <person name="Busov V."/>
            <person name="Campbell M."/>
            <person name="Carlson J."/>
            <person name="Chalot M."/>
            <person name="Chapman J."/>
            <person name="Chen G.L."/>
            <person name="Cooper D."/>
            <person name="Coutinho P.M."/>
            <person name="Couturier J."/>
            <person name="Covert S."/>
            <person name="Cronk Q."/>
            <person name="Cunningham R."/>
            <person name="Davis J."/>
            <person name="Degroeve S."/>
            <person name="Dejardin A."/>
            <person name="Depamphilis C."/>
            <person name="Detter J."/>
            <person name="Dirks B."/>
            <person name="Dubchak I."/>
            <person name="Duplessis S."/>
            <person name="Ehlting J."/>
            <person name="Ellis B."/>
            <person name="Gendler K."/>
            <person name="Goodstein D."/>
            <person name="Gribskov M."/>
            <person name="Grimwood J."/>
            <person name="Groover A."/>
            <person name="Gunter L."/>
            <person name="Hamberger B."/>
            <person name="Heinze B."/>
            <person name="Helariutta Y."/>
            <person name="Henrissat B."/>
            <person name="Holligan D."/>
            <person name="Holt R."/>
            <person name="Huang W."/>
            <person name="Islam-Faridi N."/>
            <person name="Jones S."/>
            <person name="Jones-Rhoades M."/>
            <person name="Jorgensen R."/>
            <person name="Joshi C."/>
            <person name="Kangasjarvi J."/>
            <person name="Karlsson J."/>
            <person name="Kelleher C."/>
            <person name="Kirkpatrick R."/>
            <person name="Kirst M."/>
            <person name="Kohler A."/>
            <person name="Kalluri U."/>
            <person name="Larimer F."/>
            <person name="Leebens-Mack J."/>
            <person name="Leple J.C."/>
            <person name="Locascio P."/>
            <person name="Lou Y."/>
            <person name="Lucas S."/>
            <person name="Martin F."/>
            <person name="Montanini B."/>
            <person name="Napoli C."/>
            <person name="Nelson D.R."/>
            <person name="Nelson C."/>
            <person name="Nieminen K."/>
            <person name="Nilsson O."/>
            <person name="Pereda V."/>
            <person name="Peter G."/>
            <person name="Philippe R."/>
            <person name="Pilate G."/>
            <person name="Poliakov A."/>
            <person name="Razumovskaya J."/>
            <person name="Richardson P."/>
            <person name="Rinaldi C."/>
            <person name="Ritland K."/>
            <person name="Rouze P."/>
            <person name="Ryaboy D."/>
            <person name="Schmutz J."/>
            <person name="Schrader J."/>
            <person name="Segerman B."/>
            <person name="Shin H."/>
            <person name="Siddiqui A."/>
            <person name="Sterky F."/>
            <person name="Terry A."/>
            <person name="Tsai C.J."/>
            <person name="Uberbacher E."/>
            <person name="Unneberg P."/>
            <person name="Vahala J."/>
            <person name="Wall K."/>
            <person name="Wessler S."/>
            <person name="Yang G."/>
            <person name="Yin T."/>
            <person name="Douglas C."/>
            <person name="Marra M."/>
            <person name="Sandberg G."/>
            <person name="Van de Peer Y."/>
            <person name="Rokhsar D."/>
        </authorList>
    </citation>
    <scope>NUCLEOTIDE SEQUENCE [LARGE SCALE GENOMIC DNA]</scope>
    <source>
        <strain evidence="2">cv. Nisqually</strain>
    </source>
</reference>
<name>A0A2K2A468_POPTR</name>
<evidence type="ECO:0000313" key="1">
    <source>
        <dbReference type="EMBL" id="PNT32314.1"/>
    </source>
</evidence>
<accession>A0A2K2A468</accession>
<organism evidence="1 2">
    <name type="scientific">Populus trichocarpa</name>
    <name type="common">Western balsam poplar</name>
    <name type="synonym">Populus balsamifera subsp. trichocarpa</name>
    <dbReference type="NCBI Taxonomy" id="3694"/>
    <lineage>
        <taxon>Eukaryota</taxon>
        <taxon>Viridiplantae</taxon>
        <taxon>Streptophyta</taxon>
        <taxon>Embryophyta</taxon>
        <taxon>Tracheophyta</taxon>
        <taxon>Spermatophyta</taxon>
        <taxon>Magnoliopsida</taxon>
        <taxon>eudicotyledons</taxon>
        <taxon>Gunneridae</taxon>
        <taxon>Pentapetalae</taxon>
        <taxon>rosids</taxon>
        <taxon>fabids</taxon>
        <taxon>Malpighiales</taxon>
        <taxon>Salicaceae</taxon>
        <taxon>Saliceae</taxon>
        <taxon>Populus</taxon>
    </lineage>
</organism>
<evidence type="ECO:0000313" key="2">
    <source>
        <dbReference type="Proteomes" id="UP000006729"/>
    </source>
</evidence>
<dbReference type="Proteomes" id="UP000006729">
    <property type="component" value="Chromosome 6"/>
</dbReference>
<sequence length="74" mass="9216">MISVARGTNTNYVIQEEILWRMVFKISPPSAINKFWWLRWAQCDYYDNRISFCRPVKRHYTWMPVERYRQQPSR</sequence>
<keyword evidence="2" id="KW-1185">Reference proteome</keyword>
<proteinExistence type="predicted"/>
<dbReference type="InParanoid" id="A0A2K2A468"/>
<gene>
    <name evidence="1" type="ORF">POPTR_006G182300</name>
</gene>
<dbReference type="AlphaFoldDB" id="A0A2K2A468"/>